<keyword evidence="2" id="KW-0862">Zinc</keyword>
<dbReference type="PANTHER" id="PTHR48443">
    <property type="entry name" value="DNA-DIRECTED RNA POLYMERASE SUBUNIT BETA"/>
    <property type="match status" value="1"/>
</dbReference>
<dbReference type="GO" id="GO:0000428">
    <property type="term" value="C:DNA-directed RNA polymerase complex"/>
    <property type="evidence" value="ECO:0007669"/>
    <property type="project" value="UniProtKB-KW"/>
</dbReference>
<dbReference type="EMBL" id="CADCUW010000701">
    <property type="protein sequence ID" value="CAA9456840.1"/>
    <property type="molecule type" value="Genomic_DNA"/>
</dbReference>
<dbReference type="EC" id="2.7.7.6" evidence="3"/>
<dbReference type="FunFam" id="1.10.150.390:FF:000002">
    <property type="entry name" value="DNA-directed RNA polymerase subunit beta"/>
    <property type="match status" value="1"/>
</dbReference>
<name>A0A6J4R123_9ACTN</name>
<protein>
    <submittedName>
        <fullName evidence="3">DNA-directed RNA polymerase beta' subunit</fullName>
        <ecNumber evidence="3">2.7.7.6</ecNumber>
    </submittedName>
</protein>
<sequence length="86" mass="9047">TILLGITKASLATDSFLSAASFQETARVLTDAAIEGKQDSLAGLKENVIIGKLIPAATGLPRYRQLTVAVEGYKAREVDELDIAAS</sequence>
<evidence type="ECO:0000256" key="2">
    <source>
        <dbReference type="ARBA" id="ARBA00022833"/>
    </source>
</evidence>
<proteinExistence type="predicted"/>
<organism evidence="3">
    <name type="scientific">uncultured Rubrobacteraceae bacterium</name>
    <dbReference type="NCBI Taxonomy" id="349277"/>
    <lineage>
        <taxon>Bacteria</taxon>
        <taxon>Bacillati</taxon>
        <taxon>Actinomycetota</taxon>
        <taxon>Rubrobacteria</taxon>
        <taxon>Rubrobacterales</taxon>
        <taxon>Rubrobacteraceae</taxon>
        <taxon>environmental samples</taxon>
    </lineage>
</organism>
<feature type="non-terminal residue" evidence="3">
    <location>
        <position position="1"/>
    </location>
</feature>
<keyword evidence="3" id="KW-0804">Transcription</keyword>
<keyword evidence="3" id="KW-0548">Nucleotidyltransferase</keyword>
<accession>A0A6J4R123</accession>
<dbReference type="AlphaFoldDB" id="A0A6J4R123"/>
<dbReference type="PANTHER" id="PTHR48443:SF1">
    <property type="entry name" value="DNA-DIRECTED RNA POLYMERASE SUBUNIT BETA"/>
    <property type="match status" value="1"/>
</dbReference>
<dbReference type="Gene3D" id="1.10.150.390">
    <property type="match status" value="1"/>
</dbReference>
<dbReference type="SUPFAM" id="SSF64484">
    <property type="entry name" value="beta and beta-prime subunits of DNA dependent RNA-polymerase"/>
    <property type="match status" value="1"/>
</dbReference>
<keyword evidence="3" id="KW-0240">DNA-directed RNA polymerase</keyword>
<dbReference type="GO" id="GO:0003899">
    <property type="term" value="F:DNA-directed RNA polymerase activity"/>
    <property type="evidence" value="ECO:0007669"/>
    <property type="project" value="UniProtKB-EC"/>
</dbReference>
<reference evidence="3" key="1">
    <citation type="submission" date="2020-02" db="EMBL/GenBank/DDBJ databases">
        <authorList>
            <person name="Meier V. D."/>
        </authorList>
    </citation>
    <scope>NUCLEOTIDE SEQUENCE</scope>
    <source>
        <strain evidence="3">AVDCRST_MAG01</strain>
    </source>
</reference>
<evidence type="ECO:0000256" key="1">
    <source>
        <dbReference type="ARBA" id="ARBA00022679"/>
    </source>
</evidence>
<gene>
    <name evidence="3" type="ORF">AVDCRST_MAG01-01-5306</name>
</gene>
<evidence type="ECO:0000313" key="3">
    <source>
        <dbReference type="EMBL" id="CAA9456840.1"/>
    </source>
</evidence>
<keyword evidence="1 3" id="KW-0808">Transferase</keyword>